<organism evidence="1 2">
    <name type="scientific">Lindgomyces ingoldianus</name>
    <dbReference type="NCBI Taxonomy" id="673940"/>
    <lineage>
        <taxon>Eukaryota</taxon>
        <taxon>Fungi</taxon>
        <taxon>Dikarya</taxon>
        <taxon>Ascomycota</taxon>
        <taxon>Pezizomycotina</taxon>
        <taxon>Dothideomycetes</taxon>
        <taxon>Pleosporomycetidae</taxon>
        <taxon>Pleosporales</taxon>
        <taxon>Lindgomycetaceae</taxon>
        <taxon>Lindgomyces</taxon>
    </lineage>
</organism>
<gene>
    <name evidence="1" type="ORF">BDR25DRAFT_356609</name>
</gene>
<evidence type="ECO:0000313" key="1">
    <source>
        <dbReference type="EMBL" id="KAF2469380.1"/>
    </source>
</evidence>
<dbReference type="Proteomes" id="UP000799755">
    <property type="component" value="Unassembled WGS sequence"/>
</dbReference>
<protein>
    <submittedName>
        <fullName evidence="1">Uncharacterized protein</fullName>
    </submittedName>
</protein>
<proteinExistence type="predicted"/>
<sequence>MHFDYPGGGMSNEGGDVATSLQEYAMFLEYVEVNISGYDCHPHSSWGEMHCLVVWNMGGTPNYTVQVPGFLWVVGTLNLTQFRLNTLAPAQMCLTPAGRAPTHPGFCFLTERQGRHSMAWTADAPPVSLARAHGGMQHHGVVSRYTLAPLSRHPRHETTGLINTQSDLSDEVFGHCPDARLNDKRASDVSNLARLPIGGFGLQQYHRGLLELPGTSPITSSQEQVNYGVDFGPACRSPASSADWTACRSTPWE</sequence>
<reference evidence="1" key="1">
    <citation type="journal article" date="2020" name="Stud. Mycol.">
        <title>101 Dothideomycetes genomes: a test case for predicting lifestyles and emergence of pathogens.</title>
        <authorList>
            <person name="Haridas S."/>
            <person name="Albert R."/>
            <person name="Binder M."/>
            <person name="Bloem J."/>
            <person name="Labutti K."/>
            <person name="Salamov A."/>
            <person name="Andreopoulos B."/>
            <person name="Baker S."/>
            <person name="Barry K."/>
            <person name="Bills G."/>
            <person name="Bluhm B."/>
            <person name="Cannon C."/>
            <person name="Castanera R."/>
            <person name="Culley D."/>
            <person name="Daum C."/>
            <person name="Ezra D."/>
            <person name="Gonzalez J."/>
            <person name="Henrissat B."/>
            <person name="Kuo A."/>
            <person name="Liang C."/>
            <person name="Lipzen A."/>
            <person name="Lutzoni F."/>
            <person name="Magnuson J."/>
            <person name="Mondo S."/>
            <person name="Nolan M."/>
            <person name="Ohm R."/>
            <person name="Pangilinan J."/>
            <person name="Park H.-J."/>
            <person name="Ramirez L."/>
            <person name="Alfaro M."/>
            <person name="Sun H."/>
            <person name="Tritt A."/>
            <person name="Yoshinaga Y."/>
            <person name="Zwiers L.-H."/>
            <person name="Turgeon B."/>
            <person name="Goodwin S."/>
            <person name="Spatafora J."/>
            <person name="Crous P."/>
            <person name="Grigoriev I."/>
        </authorList>
    </citation>
    <scope>NUCLEOTIDE SEQUENCE</scope>
    <source>
        <strain evidence="1">ATCC 200398</strain>
    </source>
</reference>
<keyword evidence="2" id="KW-1185">Reference proteome</keyword>
<dbReference type="EMBL" id="MU003512">
    <property type="protein sequence ID" value="KAF2469380.1"/>
    <property type="molecule type" value="Genomic_DNA"/>
</dbReference>
<name>A0ACB6QR67_9PLEO</name>
<accession>A0ACB6QR67</accession>
<evidence type="ECO:0000313" key="2">
    <source>
        <dbReference type="Proteomes" id="UP000799755"/>
    </source>
</evidence>
<comment type="caution">
    <text evidence="1">The sequence shown here is derived from an EMBL/GenBank/DDBJ whole genome shotgun (WGS) entry which is preliminary data.</text>
</comment>